<evidence type="ECO:0000313" key="10">
    <source>
        <dbReference type="EMBL" id="MFC6954274.1"/>
    </source>
</evidence>
<keyword evidence="11" id="KW-1185">Reference proteome</keyword>
<name>A0ABD5VFS2_9EURY</name>
<keyword evidence="3 10" id="KW-0808">Transferase</keyword>
<feature type="region of interest" description="Disordered" evidence="8">
    <location>
        <begin position="201"/>
        <end position="220"/>
    </location>
</feature>
<keyword evidence="6" id="KW-0238">DNA-binding</keyword>
<dbReference type="InterPro" id="IPR006172">
    <property type="entry name" value="DNA-dir_DNA_pol_B"/>
</dbReference>
<dbReference type="Gene3D" id="3.90.1600.10">
    <property type="entry name" value="Palm domain of DNA polymerase"/>
    <property type="match status" value="1"/>
</dbReference>
<dbReference type="GO" id="GO:0003887">
    <property type="term" value="F:DNA-directed DNA polymerase activity"/>
    <property type="evidence" value="ECO:0007669"/>
    <property type="project" value="UniProtKB-KW"/>
</dbReference>
<organism evidence="10 11">
    <name type="scientific">Halorubellus litoreus</name>
    <dbReference type="NCBI Taxonomy" id="755308"/>
    <lineage>
        <taxon>Archaea</taxon>
        <taxon>Methanobacteriati</taxon>
        <taxon>Methanobacteriota</taxon>
        <taxon>Stenosarchaea group</taxon>
        <taxon>Halobacteria</taxon>
        <taxon>Halobacteriales</taxon>
        <taxon>Halorubellaceae</taxon>
        <taxon>Halorubellus</taxon>
    </lineage>
</organism>
<evidence type="ECO:0000256" key="6">
    <source>
        <dbReference type="ARBA" id="ARBA00023125"/>
    </source>
</evidence>
<dbReference type="GO" id="GO:0003677">
    <property type="term" value="F:DNA binding"/>
    <property type="evidence" value="ECO:0007669"/>
    <property type="project" value="UniProtKB-KW"/>
</dbReference>
<dbReference type="NCBIfam" id="NF004418">
    <property type="entry name" value="PRK05761.1-4"/>
    <property type="match status" value="1"/>
</dbReference>
<dbReference type="InterPro" id="IPR042087">
    <property type="entry name" value="DNA_pol_B_thumb"/>
</dbReference>
<sequence>MAFVTDFRDDGRVRAWTLDPEDGASAVTRAYAPRFYVGVRGRRDGDGRLRDGADDRGRFVDLRAHYEAHPDVLGTSFVHKRTYFGRPPERLLAVDATHVDRVRSLARQAHEVAPTGDFACYDVDLSPGFRYHLDALGEGGGRVVGGAGSSRRARAADGEFASAPTNPTPARDPETFAVEVPEGERGSDAYGALVVDNVASSTRRADGTATGGSVEGDRVSGDPAHVAAAVESRIEAADPDVLVLDTAKLVPRLAAASDAPAGEYALGRRPGYRELAGESTFTSYGQVGHSPARYAVPGRAIVDLSNTFFVNETSIDGVLDLVARSHKPLQEAAWASIGNVLTAIQIREARDRGVVVPWHAWRHEEFASMRTLHDADRGGLTLSPAVGRHRDVHELDFSSLYPNVICTRNVSPDTIRCHCHRHREDVPGLGYAVCDRDGYLPDVLQPIVDDRDDYKAAIAAERASDDPDRERIADLEGRSSALKWILVSCFGYQGFSNAKFGRIECHEAINAYAREILLSAKERLEAGGWRVLHGIVDSIWVTPAPDVDDAAREPLDALASEITDAVDVRLEHEAHYDWVAFCPLADKEGGALTKYVAKRADAPDAVPAGDRDAFSDAFKLRGVAARRRNTPEFVADVQRECLRVLDATDDPRAVAERAREAVDRLRRGDVDPDRLVARRRTSKPADAYQRYTDATAALDRAREQGVPAGPGRDVEYVVVDADKTTRERVRLASEDVDRYDADHYATQLVRAVADVLGPLDWSREDVRDAIHGHENASIGSYSED</sequence>
<dbReference type="AlphaFoldDB" id="A0ABD5VFS2"/>
<evidence type="ECO:0000259" key="9">
    <source>
        <dbReference type="Pfam" id="PF00136"/>
    </source>
</evidence>
<dbReference type="Pfam" id="PF00136">
    <property type="entry name" value="DNA_pol_B"/>
    <property type="match status" value="1"/>
</dbReference>
<accession>A0ABD5VFS2</accession>
<evidence type="ECO:0000256" key="7">
    <source>
        <dbReference type="ARBA" id="ARBA00049244"/>
    </source>
</evidence>
<evidence type="ECO:0000256" key="4">
    <source>
        <dbReference type="ARBA" id="ARBA00022695"/>
    </source>
</evidence>
<dbReference type="Proteomes" id="UP001596395">
    <property type="component" value="Unassembled WGS sequence"/>
</dbReference>
<proteinExistence type="inferred from homology"/>
<dbReference type="EC" id="2.7.7.7" evidence="2"/>
<dbReference type="Gene3D" id="1.10.287.690">
    <property type="entry name" value="Helix hairpin bin"/>
    <property type="match status" value="1"/>
</dbReference>
<comment type="catalytic activity">
    <reaction evidence="7">
        <text>DNA(n) + a 2'-deoxyribonucleoside 5'-triphosphate = DNA(n+1) + diphosphate</text>
        <dbReference type="Rhea" id="RHEA:22508"/>
        <dbReference type="Rhea" id="RHEA-COMP:17339"/>
        <dbReference type="Rhea" id="RHEA-COMP:17340"/>
        <dbReference type="ChEBI" id="CHEBI:33019"/>
        <dbReference type="ChEBI" id="CHEBI:61560"/>
        <dbReference type="ChEBI" id="CHEBI:173112"/>
        <dbReference type="EC" id="2.7.7.7"/>
    </reaction>
</comment>
<dbReference type="EMBL" id="JBHSXN010000003">
    <property type="protein sequence ID" value="MFC6954274.1"/>
    <property type="molecule type" value="Genomic_DNA"/>
</dbReference>
<dbReference type="PANTHER" id="PTHR10322:SF23">
    <property type="entry name" value="DNA POLYMERASE DELTA CATALYTIC SUBUNIT"/>
    <property type="match status" value="1"/>
</dbReference>
<evidence type="ECO:0000256" key="3">
    <source>
        <dbReference type="ARBA" id="ARBA00022679"/>
    </source>
</evidence>
<dbReference type="SMART" id="SM00486">
    <property type="entry name" value="POLBc"/>
    <property type="match status" value="1"/>
</dbReference>
<reference evidence="10 11" key="1">
    <citation type="journal article" date="2019" name="Int. J. Syst. Evol. Microbiol.">
        <title>The Global Catalogue of Microorganisms (GCM) 10K type strain sequencing project: providing services to taxonomists for standard genome sequencing and annotation.</title>
        <authorList>
            <consortium name="The Broad Institute Genomics Platform"/>
            <consortium name="The Broad Institute Genome Sequencing Center for Infectious Disease"/>
            <person name="Wu L."/>
            <person name="Ma J."/>
        </authorList>
    </citation>
    <scope>NUCLEOTIDE SEQUENCE [LARGE SCALE GENOMIC DNA]</scope>
    <source>
        <strain evidence="10 11">GX26</strain>
    </source>
</reference>
<keyword evidence="4 10" id="KW-0548">Nucleotidyltransferase</keyword>
<dbReference type="InterPro" id="IPR043502">
    <property type="entry name" value="DNA/RNA_pol_sf"/>
</dbReference>
<feature type="domain" description="DNA-directed DNA polymerase family B multifunctional" evidence="9">
    <location>
        <begin position="346"/>
        <end position="757"/>
    </location>
</feature>
<evidence type="ECO:0000256" key="2">
    <source>
        <dbReference type="ARBA" id="ARBA00012417"/>
    </source>
</evidence>
<gene>
    <name evidence="10" type="ORF">ACFQGB_15530</name>
</gene>
<protein>
    <recommendedName>
        <fullName evidence="2">DNA-directed DNA polymerase</fullName>
        <ecNumber evidence="2">2.7.7.7</ecNumber>
    </recommendedName>
</protein>
<evidence type="ECO:0000256" key="8">
    <source>
        <dbReference type="SAM" id="MobiDB-lite"/>
    </source>
</evidence>
<evidence type="ECO:0000256" key="5">
    <source>
        <dbReference type="ARBA" id="ARBA00022932"/>
    </source>
</evidence>
<dbReference type="InterPro" id="IPR006134">
    <property type="entry name" value="DNA-dir_DNA_pol_B_multi_dom"/>
</dbReference>
<comment type="caution">
    <text evidence="10">The sequence shown here is derived from an EMBL/GenBank/DDBJ whole genome shotgun (WGS) entry which is preliminary data.</text>
</comment>
<dbReference type="Gene3D" id="1.10.132.60">
    <property type="entry name" value="DNA polymerase family B, C-terminal domain"/>
    <property type="match status" value="1"/>
</dbReference>
<dbReference type="PANTHER" id="PTHR10322">
    <property type="entry name" value="DNA POLYMERASE CATALYTIC SUBUNIT"/>
    <property type="match status" value="1"/>
</dbReference>
<comment type="similarity">
    <text evidence="1">Belongs to the DNA polymerase type-B family.</text>
</comment>
<dbReference type="InterPro" id="IPR023211">
    <property type="entry name" value="DNA_pol_palm_dom_sf"/>
</dbReference>
<evidence type="ECO:0000313" key="11">
    <source>
        <dbReference type="Proteomes" id="UP001596395"/>
    </source>
</evidence>
<dbReference type="SUPFAM" id="SSF56672">
    <property type="entry name" value="DNA/RNA polymerases"/>
    <property type="match status" value="1"/>
</dbReference>
<dbReference type="RefSeq" id="WP_336351228.1">
    <property type="nucleotide sequence ID" value="NZ_JAZAQL010000003.1"/>
</dbReference>
<keyword evidence="5 10" id="KW-0239">DNA-directed DNA polymerase</keyword>
<dbReference type="InterPro" id="IPR050240">
    <property type="entry name" value="DNA_pol_type-B"/>
</dbReference>
<evidence type="ECO:0000256" key="1">
    <source>
        <dbReference type="ARBA" id="ARBA00005755"/>
    </source>
</evidence>